<comment type="caution">
    <text evidence="6">The sequence shown here is derived from an EMBL/GenBank/DDBJ whole genome shotgun (WGS) entry which is preliminary data.</text>
</comment>
<dbReference type="PROSITE" id="PS01124">
    <property type="entry name" value="HTH_ARAC_FAMILY_2"/>
    <property type="match status" value="1"/>
</dbReference>
<gene>
    <name evidence="6" type="ORF">MKY91_01740</name>
</gene>
<evidence type="ECO:0000256" key="3">
    <source>
        <dbReference type="ARBA" id="ARBA00023163"/>
    </source>
</evidence>
<feature type="transmembrane region" description="Helical" evidence="4">
    <location>
        <begin position="297"/>
        <end position="320"/>
    </location>
</feature>
<dbReference type="InterPro" id="IPR018060">
    <property type="entry name" value="HTH_AraC"/>
</dbReference>
<name>A0ABU9VDB7_9BACI</name>
<dbReference type="InterPro" id="IPR009057">
    <property type="entry name" value="Homeodomain-like_sf"/>
</dbReference>
<dbReference type="SUPFAM" id="SSF46689">
    <property type="entry name" value="Homeodomain-like"/>
    <property type="match status" value="2"/>
</dbReference>
<evidence type="ECO:0000259" key="5">
    <source>
        <dbReference type="PROSITE" id="PS01124"/>
    </source>
</evidence>
<proteinExistence type="predicted"/>
<keyword evidence="3" id="KW-0804">Transcription</keyword>
<feature type="transmembrane region" description="Helical" evidence="4">
    <location>
        <begin position="20"/>
        <end position="39"/>
    </location>
</feature>
<organism evidence="6 7">
    <name type="scientific">Alkalicoccobacillus gibsonii</name>
    <dbReference type="NCBI Taxonomy" id="79881"/>
    <lineage>
        <taxon>Bacteria</taxon>
        <taxon>Bacillati</taxon>
        <taxon>Bacillota</taxon>
        <taxon>Bacilli</taxon>
        <taxon>Bacillales</taxon>
        <taxon>Bacillaceae</taxon>
        <taxon>Alkalicoccobacillus</taxon>
    </lineage>
</organism>
<dbReference type="Proteomes" id="UP001418796">
    <property type="component" value="Unassembled WGS sequence"/>
</dbReference>
<keyword evidence="1" id="KW-0805">Transcription regulation</keyword>
<dbReference type="Gene3D" id="1.10.10.60">
    <property type="entry name" value="Homeodomain-like"/>
    <property type="match status" value="2"/>
</dbReference>
<evidence type="ECO:0000256" key="2">
    <source>
        <dbReference type="ARBA" id="ARBA00023125"/>
    </source>
</evidence>
<evidence type="ECO:0000256" key="4">
    <source>
        <dbReference type="SAM" id="Phobius"/>
    </source>
</evidence>
<dbReference type="Pfam" id="PF12833">
    <property type="entry name" value="HTH_18"/>
    <property type="match status" value="1"/>
</dbReference>
<dbReference type="PROSITE" id="PS00041">
    <property type="entry name" value="HTH_ARAC_FAMILY_1"/>
    <property type="match status" value="1"/>
</dbReference>
<dbReference type="InterPro" id="IPR041522">
    <property type="entry name" value="CdaR_GGDEF"/>
</dbReference>
<feature type="domain" description="HTH araC/xylS-type" evidence="5">
    <location>
        <begin position="668"/>
        <end position="765"/>
    </location>
</feature>
<reference evidence="6 7" key="1">
    <citation type="submission" date="2024-03" db="EMBL/GenBank/DDBJ databases">
        <title>Bacilli Hybrid Assemblies.</title>
        <authorList>
            <person name="Kovac J."/>
        </authorList>
    </citation>
    <scope>NUCLEOTIDE SEQUENCE [LARGE SCALE GENOMIC DNA]</scope>
    <source>
        <strain evidence="6 7">FSL R7-0666</strain>
    </source>
</reference>
<sequence length="767" mass="88728">MRHKLTGSSKNRTAYFRRIIWLVFLCVCVPVVLIGSIYYKLSVSHLTDELKSQYMTSLTSFMDSTEDRLATIEYDSLQFSNSSMVRDSFLRESFKEDYVFQGDILDSMLTRKNVHPPIQEMIYYNDEFKMILSTDYGSVKGEHYAYNDDIIHAFSLDKQASWMYLPDGSGRGLISFIRLLPVVGSTQAQGAIITHVKEETLTQEFQKHYENSDYLTYRIVESSGVELFNSRQVDGYGMDVSSDPIYEQISKIESNSGIIYGEDVNGKAVLHLFSKTLLDRVYITSLSEVTIAEQLGWIKFVIFYTVIIFLIVGLILSYICSRFVYNPVERLIQQGKKLVEKQHIPEGSSNEFEYITECLHYMHEQAESLNKHLKVMEPNIREQFIGKVIKGEIWDRDRIQSECKALQIEENQLYTVIVVTPEKAYKFLPEEWSLTTFAIANIMKELLQKYRLSGYVSSGDGLETIALVYNNDQRANGVINRERLNRFAEHTCEEVKKCLSLDVSVGVGSEYSGVTKTSESYQEALLALQYRMYKTSSPINYYDHNENAKKQTMFFYPRDLEIEIVDYLNKGEREQTKQSLKKFADVVRASESYNLIYQSYHVLLSSIIRSIEQQGISLLEIMENNWFDQLKSRKTSEEIVDWFIEVLFPLYDDIVEESQNLGGRLAVQKVWQHVKENIGMNISLTECAELVGMSPSYLSRLFRRETGISFVDYVKQCKIDEAKKLLKEKDMNIIQIAQRVGYSERNLSRVFKSAVGMSPGQFRAEHR</sequence>
<dbReference type="PANTHER" id="PTHR43280:SF2">
    <property type="entry name" value="HTH-TYPE TRANSCRIPTIONAL REGULATOR EXSA"/>
    <property type="match status" value="1"/>
</dbReference>
<dbReference type="PANTHER" id="PTHR43280">
    <property type="entry name" value="ARAC-FAMILY TRANSCRIPTIONAL REGULATOR"/>
    <property type="match status" value="1"/>
</dbReference>
<accession>A0ABU9VDB7</accession>
<dbReference type="RefSeq" id="WP_343129057.1">
    <property type="nucleotide sequence ID" value="NZ_JBCITK010000001.1"/>
</dbReference>
<dbReference type="InterPro" id="IPR018062">
    <property type="entry name" value="HTH_AraC-typ_CS"/>
</dbReference>
<keyword evidence="2" id="KW-0238">DNA-binding</keyword>
<keyword evidence="4" id="KW-0472">Membrane</keyword>
<evidence type="ECO:0000313" key="6">
    <source>
        <dbReference type="EMBL" id="MEN0641881.1"/>
    </source>
</evidence>
<dbReference type="EMBL" id="JBCITK010000001">
    <property type="protein sequence ID" value="MEN0641881.1"/>
    <property type="molecule type" value="Genomic_DNA"/>
</dbReference>
<evidence type="ECO:0000256" key="1">
    <source>
        <dbReference type="ARBA" id="ARBA00023015"/>
    </source>
</evidence>
<keyword evidence="7" id="KW-1185">Reference proteome</keyword>
<dbReference type="Pfam" id="PF17853">
    <property type="entry name" value="GGDEF_2"/>
    <property type="match status" value="1"/>
</dbReference>
<evidence type="ECO:0000313" key="7">
    <source>
        <dbReference type="Proteomes" id="UP001418796"/>
    </source>
</evidence>
<protein>
    <submittedName>
        <fullName evidence="6">Helix-turn-helix domain-containing protein</fullName>
    </submittedName>
</protein>
<keyword evidence="4" id="KW-1133">Transmembrane helix</keyword>
<keyword evidence="4" id="KW-0812">Transmembrane</keyword>
<dbReference type="SMART" id="SM00342">
    <property type="entry name" value="HTH_ARAC"/>
    <property type="match status" value="1"/>
</dbReference>